<dbReference type="InterPro" id="IPR004923">
    <property type="entry name" value="FTR1/Fip1/EfeU"/>
</dbReference>
<evidence type="ECO:0000256" key="2">
    <source>
        <dbReference type="ARBA" id="ARBA00008333"/>
    </source>
</evidence>
<feature type="transmembrane region" description="Helical" evidence="6">
    <location>
        <begin position="148"/>
        <end position="167"/>
    </location>
</feature>
<evidence type="ECO:0000313" key="8">
    <source>
        <dbReference type="EMBL" id="MBB5471276.1"/>
    </source>
</evidence>
<evidence type="ECO:0000256" key="6">
    <source>
        <dbReference type="SAM" id="Phobius"/>
    </source>
</evidence>
<evidence type="ECO:0000313" key="10">
    <source>
        <dbReference type="Proteomes" id="UP000564629"/>
    </source>
</evidence>
<evidence type="ECO:0000256" key="5">
    <source>
        <dbReference type="ARBA" id="ARBA00023136"/>
    </source>
</evidence>
<dbReference type="PANTHER" id="PTHR31632:SF2">
    <property type="entry name" value="PLASMA MEMBRANE IRON PERMEASE"/>
    <property type="match status" value="1"/>
</dbReference>
<dbReference type="PANTHER" id="PTHR31632">
    <property type="entry name" value="IRON TRANSPORTER FTH1"/>
    <property type="match status" value="1"/>
</dbReference>
<feature type="transmembrane region" description="Helical" evidence="6">
    <location>
        <begin position="244"/>
        <end position="262"/>
    </location>
</feature>
<dbReference type="NCBIfam" id="NF041756">
    <property type="entry name" value="EfeU"/>
    <property type="match status" value="1"/>
</dbReference>
<dbReference type="Pfam" id="PF03239">
    <property type="entry name" value="FTR1"/>
    <property type="match status" value="1"/>
</dbReference>
<dbReference type="Proteomes" id="UP000321723">
    <property type="component" value="Unassembled WGS sequence"/>
</dbReference>
<keyword evidence="4 6" id="KW-1133">Transmembrane helix</keyword>
<accession>A0A511FK10</accession>
<comment type="caution">
    <text evidence="7">The sequence shown here is derived from an EMBL/GenBank/DDBJ whole genome shotgun (WGS) entry which is preliminary data.</text>
</comment>
<feature type="transmembrane region" description="Helical" evidence="6">
    <location>
        <begin position="115"/>
        <end position="136"/>
    </location>
</feature>
<evidence type="ECO:0000256" key="3">
    <source>
        <dbReference type="ARBA" id="ARBA00022692"/>
    </source>
</evidence>
<dbReference type="AlphaFoldDB" id="A0A511FK10"/>
<dbReference type="EMBL" id="BJVQ01000065">
    <property type="protein sequence ID" value="GEL48178.1"/>
    <property type="molecule type" value="Genomic_DNA"/>
</dbReference>
<reference evidence="8 10" key="2">
    <citation type="submission" date="2020-08" db="EMBL/GenBank/DDBJ databases">
        <title>Sequencing the genomes of 1000 actinobacteria strains.</title>
        <authorList>
            <person name="Klenk H.-P."/>
        </authorList>
    </citation>
    <scope>NUCLEOTIDE SEQUENCE [LARGE SCALE GENOMIC DNA]</scope>
    <source>
        <strain evidence="8 10">DSM 9581</strain>
    </source>
</reference>
<comment type="subcellular location">
    <subcellularLocation>
        <location evidence="1">Membrane</location>
        <topology evidence="1">Multi-pass membrane protein</topology>
    </subcellularLocation>
</comment>
<feature type="transmembrane region" description="Helical" evidence="6">
    <location>
        <begin position="6"/>
        <end position="27"/>
    </location>
</feature>
<dbReference type="Proteomes" id="UP000564629">
    <property type="component" value="Unassembled WGS sequence"/>
</dbReference>
<evidence type="ECO:0000313" key="9">
    <source>
        <dbReference type="Proteomes" id="UP000321723"/>
    </source>
</evidence>
<name>A0A511FK10_9CELL</name>
<feature type="transmembrane region" description="Helical" evidence="6">
    <location>
        <begin position="70"/>
        <end position="94"/>
    </location>
</feature>
<keyword evidence="5 6" id="KW-0472">Membrane</keyword>
<evidence type="ECO:0000256" key="4">
    <source>
        <dbReference type="ARBA" id="ARBA00022989"/>
    </source>
</evidence>
<reference evidence="7 9" key="1">
    <citation type="submission" date="2019-07" db="EMBL/GenBank/DDBJ databases">
        <title>Whole genome shotgun sequence of Cellulomonas hominis NBRC 16055.</title>
        <authorList>
            <person name="Hosoyama A."/>
            <person name="Uohara A."/>
            <person name="Ohji S."/>
            <person name="Ichikawa N."/>
        </authorList>
    </citation>
    <scope>NUCLEOTIDE SEQUENCE [LARGE SCALE GENOMIC DNA]</scope>
    <source>
        <strain evidence="7 9">NBRC 16055</strain>
    </source>
</reference>
<organism evidence="7 9">
    <name type="scientific">Cellulomonas hominis</name>
    <dbReference type="NCBI Taxonomy" id="156981"/>
    <lineage>
        <taxon>Bacteria</taxon>
        <taxon>Bacillati</taxon>
        <taxon>Actinomycetota</taxon>
        <taxon>Actinomycetes</taxon>
        <taxon>Micrococcales</taxon>
        <taxon>Cellulomonadaceae</taxon>
        <taxon>Cellulomonas</taxon>
    </lineage>
</organism>
<comment type="similarity">
    <text evidence="2">Belongs to the oxidase-dependent Fe transporter (OFeT) (TC 9.A.10.1) family.</text>
</comment>
<protein>
    <submittedName>
        <fullName evidence="7 8">Iron transporter</fullName>
    </submittedName>
</protein>
<evidence type="ECO:0000313" key="7">
    <source>
        <dbReference type="EMBL" id="GEL48178.1"/>
    </source>
</evidence>
<proteinExistence type="inferred from homology"/>
<dbReference type="EMBL" id="JACHDN010000001">
    <property type="protein sequence ID" value="MBB5471276.1"/>
    <property type="molecule type" value="Genomic_DNA"/>
</dbReference>
<evidence type="ECO:0000256" key="1">
    <source>
        <dbReference type="ARBA" id="ARBA00004141"/>
    </source>
</evidence>
<feature type="transmembrane region" description="Helical" evidence="6">
    <location>
        <begin position="179"/>
        <end position="199"/>
    </location>
</feature>
<sequence length="288" mass="30455">MVANYLIGLREGLEAALVVSILVAYLVRTQRRDLLPALWAGVGVAVVVSLGFGALLTFGPQGLSFRAQEAIGGTLSIVAVGLVTWMIFWMARTARHLKTDLQHRLDDAAEAGRRAIVVMACLAVGREGLETALFLWAGAQATGTGTSAPLVGAALGLATAVLLAWALYRGVMRLNLQVFFAWTGAFLVLVAAGVLSYGVHDLQEAGILPGLDDLAFDVSAQVPPTSWYGTLLKGVLNFTPATTWAQAIAWTAYVVPTMTLFVRTAWRRPPARPSTAAPTATTSPLPTA</sequence>
<gene>
    <name evidence="7" type="ORF">CHO01_32940</name>
    <name evidence="8" type="ORF">HNR08_000012</name>
</gene>
<dbReference type="GO" id="GO:0033573">
    <property type="term" value="C:high-affinity iron permease complex"/>
    <property type="evidence" value="ECO:0007669"/>
    <property type="project" value="InterPro"/>
</dbReference>
<feature type="transmembrane region" description="Helical" evidence="6">
    <location>
        <begin position="34"/>
        <end position="58"/>
    </location>
</feature>
<keyword evidence="9" id="KW-1185">Reference proteome</keyword>
<dbReference type="OrthoDB" id="7260758at2"/>
<dbReference type="RefSeq" id="WP_146839980.1">
    <property type="nucleotide sequence ID" value="NZ_BJVQ01000065.1"/>
</dbReference>
<keyword evidence="3 6" id="KW-0812">Transmembrane</keyword>
<dbReference type="GO" id="GO:0015093">
    <property type="term" value="F:ferrous iron transmembrane transporter activity"/>
    <property type="evidence" value="ECO:0007669"/>
    <property type="project" value="TreeGrafter"/>
</dbReference>